<protein>
    <submittedName>
        <fullName evidence="2">Integral membrane protein (TIGR01906 family)</fullName>
    </submittedName>
</protein>
<dbReference type="EMBL" id="JAFBEE010000001">
    <property type="protein sequence ID" value="MBM7613559.1"/>
    <property type="molecule type" value="Genomic_DNA"/>
</dbReference>
<feature type="transmembrane region" description="Helical" evidence="1">
    <location>
        <begin position="107"/>
        <end position="124"/>
    </location>
</feature>
<evidence type="ECO:0000313" key="3">
    <source>
        <dbReference type="Proteomes" id="UP001314796"/>
    </source>
</evidence>
<name>A0ABS2NKT9_9FIRM</name>
<feature type="transmembrane region" description="Helical" evidence="1">
    <location>
        <begin position="136"/>
        <end position="157"/>
    </location>
</feature>
<dbReference type="Pfam" id="PF07314">
    <property type="entry name" value="Lit"/>
    <property type="match status" value="1"/>
</dbReference>
<keyword evidence="1" id="KW-0472">Membrane</keyword>
<dbReference type="NCBIfam" id="TIGR01906">
    <property type="entry name" value="integ_TIGR01906"/>
    <property type="match status" value="1"/>
</dbReference>
<reference evidence="2 3" key="1">
    <citation type="submission" date="2021-01" db="EMBL/GenBank/DDBJ databases">
        <title>Genomic Encyclopedia of Type Strains, Phase IV (KMG-IV): sequencing the most valuable type-strain genomes for metagenomic binning, comparative biology and taxonomic classification.</title>
        <authorList>
            <person name="Goeker M."/>
        </authorList>
    </citation>
    <scope>NUCLEOTIDE SEQUENCE [LARGE SCALE GENOMIC DNA]</scope>
    <source>
        <strain evidence="2 3">DSM 25890</strain>
    </source>
</reference>
<evidence type="ECO:0000256" key="1">
    <source>
        <dbReference type="SAM" id="Phobius"/>
    </source>
</evidence>
<gene>
    <name evidence="2" type="ORF">JOC73_000067</name>
</gene>
<feature type="transmembrane region" description="Helical" evidence="1">
    <location>
        <begin position="197"/>
        <end position="216"/>
    </location>
</feature>
<dbReference type="InterPro" id="IPR010178">
    <property type="entry name" value="Lit"/>
</dbReference>
<keyword evidence="3" id="KW-1185">Reference proteome</keyword>
<comment type="caution">
    <text evidence="2">The sequence shown here is derived from an EMBL/GenBank/DDBJ whole genome shotgun (WGS) entry which is preliminary data.</text>
</comment>
<keyword evidence="1" id="KW-0812">Transmembrane</keyword>
<sequence>MKKHKLAYILLGIFISIIFLFKAVEIVAFNEAHYEAMFIKYDIPKATGLELEELRVVMGDVLKYLKDDRELLDTTMIVDGNEEAAFGERAVLHMIDVKELFIAGGRIRNIGFVVVIGLLIYLRMRDGKWKENFTKAMFYVGIVNILLMLLLYILMLMDFYKYFTYFHLIFFDNDLWMLEADELMIQMLPEGFFNDTAVKIASYFFGVNVLLGVIGFRKFGVFDRLNGKGNKY</sequence>
<keyword evidence="1" id="KW-1133">Transmembrane helix</keyword>
<feature type="transmembrane region" description="Helical" evidence="1">
    <location>
        <begin position="7"/>
        <end position="29"/>
    </location>
</feature>
<accession>A0ABS2NKT9</accession>
<dbReference type="Proteomes" id="UP001314796">
    <property type="component" value="Unassembled WGS sequence"/>
</dbReference>
<proteinExistence type="predicted"/>
<evidence type="ECO:0000313" key="2">
    <source>
        <dbReference type="EMBL" id="MBM7613559.1"/>
    </source>
</evidence>
<dbReference type="RefSeq" id="WP_204399850.1">
    <property type="nucleotide sequence ID" value="NZ_JAFBEE010000001.1"/>
</dbReference>
<organism evidence="2 3">
    <name type="scientific">Alkaliphilus hydrothermalis</name>
    <dbReference type="NCBI Taxonomy" id="1482730"/>
    <lineage>
        <taxon>Bacteria</taxon>
        <taxon>Bacillati</taxon>
        <taxon>Bacillota</taxon>
        <taxon>Clostridia</taxon>
        <taxon>Peptostreptococcales</taxon>
        <taxon>Natronincolaceae</taxon>
        <taxon>Alkaliphilus</taxon>
    </lineage>
</organism>